<accession>L1MBY7</accession>
<keyword evidence="2" id="KW-1185">Reference proteome</keyword>
<evidence type="ECO:0000313" key="2">
    <source>
        <dbReference type="Proteomes" id="UP000010445"/>
    </source>
</evidence>
<dbReference type="STRING" id="1035195.HMPREF9997_02219"/>
<evidence type="ECO:0000313" key="1">
    <source>
        <dbReference type="EMBL" id="EKX88545.1"/>
    </source>
</evidence>
<dbReference type="EMBL" id="AMEM01000037">
    <property type="protein sequence ID" value="EKX88545.1"/>
    <property type="molecule type" value="Genomic_DNA"/>
</dbReference>
<comment type="caution">
    <text evidence="1">The sequence shown here is derived from an EMBL/GenBank/DDBJ whole genome shotgun (WGS) entry which is preliminary data.</text>
</comment>
<name>L1MBY7_9CORY</name>
<protein>
    <submittedName>
        <fullName evidence="1">Uncharacterized protein</fullName>
    </submittedName>
</protein>
<dbReference type="HOGENOM" id="CLU_3182567_0_0_11"/>
<dbReference type="Proteomes" id="UP000010445">
    <property type="component" value="Unassembled WGS sequence"/>
</dbReference>
<gene>
    <name evidence="1" type="ORF">HMPREF9997_02219</name>
</gene>
<proteinExistence type="predicted"/>
<dbReference type="AlphaFoldDB" id="L1MBY7"/>
<sequence length="46" mass="5481">MELQHQRTRPPPQTESRIFCYSSARPCSQPVWQGRMIIVIPTPYFF</sequence>
<organism evidence="1 2">
    <name type="scientific">Corynebacterium durum F0235</name>
    <dbReference type="NCBI Taxonomy" id="1035195"/>
    <lineage>
        <taxon>Bacteria</taxon>
        <taxon>Bacillati</taxon>
        <taxon>Actinomycetota</taxon>
        <taxon>Actinomycetes</taxon>
        <taxon>Mycobacteriales</taxon>
        <taxon>Corynebacteriaceae</taxon>
        <taxon>Corynebacterium</taxon>
    </lineage>
</organism>
<reference evidence="1 2" key="1">
    <citation type="submission" date="2012-05" db="EMBL/GenBank/DDBJ databases">
        <authorList>
            <person name="Weinstock G."/>
            <person name="Sodergren E."/>
            <person name="Lobos E.A."/>
            <person name="Fulton L."/>
            <person name="Fulton R."/>
            <person name="Courtney L."/>
            <person name="Fronick C."/>
            <person name="O'Laughlin M."/>
            <person name="Godfrey J."/>
            <person name="Wilson R.M."/>
            <person name="Miner T."/>
            <person name="Farmer C."/>
            <person name="Delehaunty K."/>
            <person name="Cordes M."/>
            <person name="Minx P."/>
            <person name="Tomlinson C."/>
            <person name="Chen J."/>
            <person name="Wollam A."/>
            <person name="Pepin K.H."/>
            <person name="Bhonagiri V."/>
            <person name="Zhang X."/>
            <person name="Suruliraj S."/>
            <person name="Warren W."/>
            <person name="Mitreva M."/>
            <person name="Mardis E.R."/>
            <person name="Wilson R.K."/>
        </authorList>
    </citation>
    <scope>NUCLEOTIDE SEQUENCE [LARGE SCALE GENOMIC DNA]</scope>
    <source>
        <strain evidence="1 2">F0235</strain>
    </source>
</reference>